<dbReference type="GO" id="GO:0016798">
    <property type="term" value="F:hydrolase activity, acting on glycosyl bonds"/>
    <property type="evidence" value="ECO:0007669"/>
    <property type="project" value="UniProtKB-KW"/>
</dbReference>
<dbReference type="InterPro" id="IPR000845">
    <property type="entry name" value="Nucleoside_phosphorylase_d"/>
</dbReference>
<name>A0ABU8I713_9SPHI</name>
<proteinExistence type="inferred from homology"/>
<sequence>MKILLVAATELEIADSISSFQEFDTDYLVTGVGMVATAYAMGKHLANNKYDLLVNVGIAGTFNPADEMGSVKRIVSDRIFDLGAETKDGFMPIEELGFGKSIYQERLPGISLGQHIDLLKKSTAITVNRVHGRNSSIEQLRKTLPLDCLESMEGAAFFYVAEEQNCPAIQVRAISNLVEERNVSHWDIPKALHELNSWLQGFLRLHRK</sequence>
<dbReference type="PANTHER" id="PTHR46832">
    <property type="entry name" value="5'-METHYLTHIOADENOSINE/S-ADENOSYLHOMOCYSTEINE NUCLEOSIDASE"/>
    <property type="match status" value="1"/>
</dbReference>
<accession>A0ABU8I713</accession>
<comment type="function">
    <text evidence="1">Catalyzes the hydrolysis of futalosine (FL) to dehypoxanthine futalosine (DHFL) and hypoxanthine, a step in the biosynthesis of menaquinone (MK, vitamin K2).</text>
</comment>
<evidence type="ECO:0000256" key="2">
    <source>
        <dbReference type="NCBIfam" id="TIGR03664"/>
    </source>
</evidence>
<reference evidence="4 5" key="1">
    <citation type="submission" date="2024-01" db="EMBL/GenBank/DDBJ databases">
        <title>Sphingobacterium tenebrionis sp. nov., a novel endophyte isolated from tenebrio molitor intestines.</title>
        <authorList>
            <person name="Zhang C."/>
        </authorList>
    </citation>
    <scope>NUCLEOTIDE SEQUENCE [LARGE SCALE GENOMIC DNA]</scope>
    <source>
        <strain evidence="4 5">PU5-4</strain>
    </source>
</reference>
<comment type="catalytic activity">
    <reaction evidence="1">
        <text>futalosine + H2O = dehypoxanthine futalosine + hypoxanthine</text>
        <dbReference type="Rhea" id="RHEA:25904"/>
        <dbReference type="ChEBI" id="CHEBI:15377"/>
        <dbReference type="ChEBI" id="CHEBI:17368"/>
        <dbReference type="ChEBI" id="CHEBI:58863"/>
        <dbReference type="ChEBI" id="CHEBI:58864"/>
        <dbReference type="EC" id="3.2.2.26"/>
    </reaction>
</comment>
<dbReference type="NCBIfam" id="TIGR03664">
    <property type="entry name" value="fut_nucase"/>
    <property type="match status" value="1"/>
</dbReference>
<gene>
    <name evidence="1 4" type="primary">mqnB</name>
    <name evidence="4" type="ORF">VJ786_11415</name>
</gene>
<dbReference type="InterPro" id="IPR019963">
    <property type="entry name" value="FL_hydrolase_MqnB"/>
</dbReference>
<dbReference type="PANTHER" id="PTHR46832:SF2">
    <property type="entry name" value="FUTALOSINE HYDROLASE"/>
    <property type="match status" value="1"/>
</dbReference>
<dbReference type="EMBL" id="JAYLLN010000027">
    <property type="protein sequence ID" value="MEI5985507.1"/>
    <property type="molecule type" value="Genomic_DNA"/>
</dbReference>
<keyword evidence="4" id="KW-0326">Glycosidase</keyword>
<dbReference type="Gene3D" id="3.40.50.1580">
    <property type="entry name" value="Nucleoside phosphorylase domain"/>
    <property type="match status" value="1"/>
</dbReference>
<dbReference type="HAMAP" id="MF_00991">
    <property type="entry name" value="MqnB"/>
    <property type="match status" value="1"/>
</dbReference>
<evidence type="ECO:0000256" key="1">
    <source>
        <dbReference type="HAMAP-Rule" id="MF_00991"/>
    </source>
</evidence>
<comment type="caution">
    <text evidence="4">The sequence shown here is derived from an EMBL/GenBank/DDBJ whole genome shotgun (WGS) entry which is preliminary data.</text>
</comment>
<comment type="similarity">
    <text evidence="1">Belongs to the PNP/UDP phosphorylase family. Futalosine hydrolase subfamily.</text>
</comment>
<protein>
    <recommendedName>
        <fullName evidence="1 2">Futalosine hydrolase</fullName>
        <shortName evidence="1">FL hydrolase</shortName>
        <ecNumber evidence="1 2">3.2.2.26</ecNumber>
    </recommendedName>
    <alternativeName>
        <fullName evidence="1">Futalosine nucleosidase</fullName>
    </alternativeName>
    <alternativeName>
        <fullName evidence="1">Menaquinone biosynthetic enzyme MqnB</fullName>
    </alternativeName>
</protein>
<keyword evidence="1" id="KW-0474">Menaquinone biosynthesis</keyword>
<evidence type="ECO:0000259" key="3">
    <source>
        <dbReference type="Pfam" id="PF01048"/>
    </source>
</evidence>
<dbReference type="EC" id="3.2.2.26" evidence="1 2"/>
<dbReference type="RefSeq" id="WP_336557740.1">
    <property type="nucleotide sequence ID" value="NZ_JAYLLN010000027.1"/>
</dbReference>
<dbReference type="Pfam" id="PF01048">
    <property type="entry name" value="PNP_UDP_1"/>
    <property type="match status" value="1"/>
</dbReference>
<keyword evidence="5" id="KW-1185">Reference proteome</keyword>
<comment type="pathway">
    <text evidence="1">Quinol/quinone metabolism; menaquinone biosynthesis.</text>
</comment>
<feature type="domain" description="Nucleoside phosphorylase" evidence="3">
    <location>
        <begin position="29"/>
        <end position="190"/>
    </location>
</feature>
<keyword evidence="1 4" id="KW-0378">Hydrolase</keyword>
<evidence type="ECO:0000313" key="5">
    <source>
        <dbReference type="Proteomes" id="UP001363035"/>
    </source>
</evidence>
<dbReference type="SUPFAM" id="SSF53167">
    <property type="entry name" value="Purine and uridine phosphorylases"/>
    <property type="match status" value="1"/>
</dbReference>
<dbReference type="InterPro" id="IPR035994">
    <property type="entry name" value="Nucleoside_phosphorylase_sf"/>
</dbReference>
<evidence type="ECO:0000313" key="4">
    <source>
        <dbReference type="EMBL" id="MEI5985507.1"/>
    </source>
</evidence>
<dbReference type="Proteomes" id="UP001363035">
    <property type="component" value="Unassembled WGS sequence"/>
</dbReference>
<organism evidence="4 5">
    <name type="scientific">Sphingobacterium tenebrionis</name>
    <dbReference type="NCBI Taxonomy" id="3111775"/>
    <lineage>
        <taxon>Bacteria</taxon>
        <taxon>Pseudomonadati</taxon>
        <taxon>Bacteroidota</taxon>
        <taxon>Sphingobacteriia</taxon>
        <taxon>Sphingobacteriales</taxon>
        <taxon>Sphingobacteriaceae</taxon>
        <taxon>Sphingobacterium</taxon>
    </lineage>
</organism>